<dbReference type="InterPro" id="IPR029058">
    <property type="entry name" value="AB_hydrolase_fold"/>
</dbReference>
<dbReference type="GO" id="GO:0016787">
    <property type="term" value="F:hydrolase activity"/>
    <property type="evidence" value="ECO:0007669"/>
    <property type="project" value="UniProtKB-KW"/>
</dbReference>
<sequence length="288" mass="32735">MATLVVNAIRRELGVNLSMSEFYREPTVKAIASLVTAGKNGKTTSSTTSFYDGIAGVPSTTIMANEDGPAPTIFMFPEVTGFASVYATAFENIQHRVVVFGDENWGKPFEERESIQDLARDYLQKVRAIQQSGPYHLAGWSFGGYLAFEVARQMQEAGEDVAILMMFDSYVYHEPLRMVEWTDDLHHLLQVNDDKPAWIAQFNRVRTLISKYEGPKESYRGKAVLVKALRIAKEDAEDYPHPENPYNGWREYIPRIERRSIEATHRTMFSLQNGQKMGKMISEIMMSI</sequence>
<dbReference type="AlphaFoldDB" id="A0AA38PCP3"/>
<accession>A0AA38PCP3</accession>
<dbReference type="Proteomes" id="UP001163846">
    <property type="component" value="Unassembled WGS sequence"/>
</dbReference>
<dbReference type="SUPFAM" id="SSF53474">
    <property type="entry name" value="alpha/beta-Hydrolases"/>
    <property type="match status" value="1"/>
</dbReference>
<dbReference type="InterPro" id="IPR009081">
    <property type="entry name" value="PP-bd_ACP"/>
</dbReference>
<dbReference type="Pfam" id="PF00975">
    <property type="entry name" value="Thioesterase"/>
    <property type="match status" value="1"/>
</dbReference>
<proteinExistence type="predicted"/>
<protein>
    <submittedName>
        <fullName evidence="2">Alpha/Beta hydrolase protein</fullName>
    </submittedName>
</protein>
<dbReference type="Gene3D" id="3.40.50.1820">
    <property type="entry name" value="alpha/beta hydrolase"/>
    <property type="match status" value="1"/>
</dbReference>
<gene>
    <name evidence="2" type="ORF">F5878DRAFT_80188</name>
</gene>
<comment type="caution">
    <text evidence="2">The sequence shown here is derived from an EMBL/GenBank/DDBJ whole genome shotgun (WGS) entry which is preliminary data.</text>
</comment>
<name>A0AA38PCP3_9AGAR</name>
<organism evidence="2 3">
    <name type="scientific">Lentinula raphanica</name>
    <dbReference type="NCBI Taxonomy" id="153919"/>
    <lineage>
        <taxon>Eukaryota</taxon>
        <taxon>Fungi</taxon>
        <taxon>Dikarya</taxon>
        <taxon>Basidiomycota</taxon>
        <taxon>Agaricomycotina</taxon>
        <taxon>Agaricomycetes</taxon>
        <taxon>Agaricomycetidae</taxon>
        <taxon>Agaricales</taxon>
        <taxon>Marasmiineae</taxon>
        <taxon>Omphalotaceae</taxon>
        <taxon>Lentinula</taxon>
    </lineage>
</organism>
<evidence type="ECO:0000259" key="1">
    <source>
        <dbReference type="PROSITE" id="PS50075"/>
    </source>
</evidence>
<dbReference type="Pfam" id="PF00550">
    <property type="entry name" value="PP-binding"/>
    <property type="match status" value="1"/>
</dbReference>
<dbReference type="EMBL" id="MU806088">
    <property type="protein sequence ID" value="KAJ3840238.1"/>
    <property type="molecule type" value="Genomic_DNA"/>
</dbReference>
<evidence type="ECO:0000313" key="2">
    <source>
        <dbReference type="EMBL" id="KAJ3840238.1"/>
    </source>
</evidence>
<reference evidence="2" key="1">
    <citation type="submission" date="2022-08" db="EMBL/GenBank/DDBJ databases">
        <authorList>
            <consortium name="DOE Joint Genome Institute"/>
            <person name="Min B."/>
            <person name="Riley R."/>
            <person name="Sierra-Patev S."/>
            <person name="Naranjo-Ortiz M."/>
            <person name="Looney B."/>
            <person name="Konkel Z."/>
            <person name="Slot J.C."/>
            <person name="Sakamoto Y."/>
            <person name="Steenwyk J.L."/>
            <person name="Rokas A."/>
            <person name="Carro J."/>
            <person name="Camarero S."/>
            <person name="Ferreira P."/>
            <person name="Molpeceres G."/>
            <person name="Ruiz-Duenas F.J."/>
            <person name="Serrano A."/>
            <person name="Henrissat B."/>
            <person name="Drula E."/>
            <person name="Hughes K.W."/>
            <person name="Mata J.L."/>
            <person name="Ishikawa N.K."/>
            <person name="Vargas-Isla R."/>
            <person name="Ushijima S."/>
            <person name="Smith C.A."/>
            <person name="Ahrendt S."/>
            <person name="Andreopoulos W."/>
            <person name="He G."/>
            <person name="Labutti K."/>
            <person name="Lipzen A."/>
            <person name="Ng V."/>
            <person name="Sandor L."/>
            <person name="Barry K."/>
            <person name="Martinez A.T."/>
            <person name="Xiao Y."/>
            <person name="Gibbons J.G."/>
            <person name="Terashima K."/>
            <person name="Hibbett D.S."/>
            <person name="Grigoriev I.V."/>
        </authorList>
    </citation>
    <scope>NUCLEOTIDE SEQUENCE</scope>
    <source>
        <strain evidence="2">TFB9207</strain>
    </source>
</reference>
<dbReference type="PROSITE" id="PS50075">
    <property type="entry name" value="CARRIER"/>
    <property type="match status" value="1"/>
</dbReference>
<keyword evidence="2" id="KW-0378">Hydrolase</keyword>
<feature type="domain" description="Carrier" evidence="1">
    <location>
        <begin position="1"/>
        <end position="39"/>
    </location>
</feature>
<evidence type="ECO:0000313" key="3">
    <source>
        <dbReference type="Proteomes" id="UP001163846"/>
    </source>
</evidence>
<keyword evidence="3" id="KW-1185">Reference proteome</keyword>
<dbReference type="InterPro" id="IPR001031">
    <property type="entry name" value="Thioesterase"/>
</dbReference>